<feature type="compositionally biased region" description="Basic residues" evidence="2">
    <location>
        <begin position="161"/>
        <end position="181"/>
    </location>
</feature>
<dbReference type="EMBL" id="JALJAT010000008">
    <property type="protein sequence ID" value="KAK4467699.1"/>
    <property type="molecule type" value="Genomic_DNA"/>
</dbReference>
<gene>
    <name evidence="3" type="ORF">MN116_008635</name>
</gene>
<feature type="compositionally biased region" description="Basic and acidic residues" evidence="2">
    <location>
        <begin position="182"/>
        <end position="200"/>
    </location>
</feature>
<keyword evidence="1" id="KW-0175">Coiled coil</keyword>
<feature type="region of interest" description="Disordered" evidence="2">
    <location>
        <begin position="136"/>
        <end position="200"/>
    </location>
</feature>
<accession>A0AAE1Z6E3</accession>
<evidence type="ECO:0000313" key="3">
    <source>
        <dbReference type="EMBL" id="KAK4467699.1"/>
    </source>
</evidence>
<keyword evidence="4" id="KW-1185">Reference proteome</keyword>
<feature type="compositionally biased region" description="Polar residues" evidence="2">
    <location>
        <begin position="136"/>
        <end position="160"/>
    </location>
</feature>
<reference evidence="3" key="2">
    <citation type="journal article" date="2023" name="Infect Dis Poverty">
        <title>Chromosome-scale genome of the human blood fluke Schistosoma mekongi and its implications for public health.</title>
        <authorList>
            <person name="Zhou M."/>
            <person name="Xu L."/>
            <person name="Xu D."/>
            <person name="Chen W."/>
            <person name="Khan J."/>
            <person name="Hu Y."/>
            <person name="Huang H."/>
            <person name="Wei H."/>
            <person name="Zhang Y."/>
            <person name="Chusongsang P."/>
            <person name="Tanasarnprasert K."/>
            <person name="Hu X."/>
            <person name="Limpanont Y."/>
            <person name="Lv Z."/>
        </authorList>
    </citation>
    <scope>NUCLEOTIDE SEQUENCE</scope>
    <source>
        <strain evidence="3">LV_2022a</strain>
    </source>
</reference>
<organism evidence="3 4">
    <name type="scientific">Schistosoma mekongi</name>
    <name type="common">Parasitic worm</name>
    <dbReference type="NCBI Taxonomy" id="38744"/>
    <lineage>
        <taxon>Eukaryota</taxon>
        <taxon>Metazoa</taxon>
        <taxon>Spiralia</taxon>
        <taxon>Lophotrochozoa</taxon>
        <taxon>Platyhelminthes</taxon>
        <taxon>Trematoda</taxon>
        <taxon>Digenea</taxon>
        <taxon>Strigeidida</taxon>
        <taxon>Schistosomatoidea</taxon>
        <taxon>Schistosomatidae</taxon>
        <taxon>Schistosoma</taxon>
    </lineage>
</organism>
<sequence>MKEILPIIQEFQNANVTKSIEEGSLTQEITTNMIDRKVFYENEFQLSSPVLLGRIKYPIMSSNPACKSVTMALKQANDKGNLLSYSNFSVHLYSDATTEANQLTFIEHRNYPHCLTMPPKPQPDKENLVLVQRFTESPESTKQSSGYTTERSQLHTPNSIKHQRKNIKSSKSKIKNNKKQHKELTINEHNNQKKIEKKNHSPIELNEFLLNKNNDEQIKKKKSTKIINNNKKEEKEEKEEEEEENELNIDALIMHTTNSEENNQQQYEEKILKIIQQNEKINKQLIKELNEIEFKCYPYFEFLSIRLSGDSKQSERPSLNNMPEEGVLEEIRYFGSEIMSVEHFSYSPNINETLIDNKQKIYEKSNLINLKYDYLVIGLQSKLVIIKQLQSGKYLPILQIELGTLADAALSISTNYINLLTVCYLNVNKQPDMNNVNIYNKFTFDIYSFDRNQLNWKRTYITGKKKFRCQAITVLNVNDNFNIVVCLISPKDLLVYPLHQHQYSHHQQPVQQENQLVGSDSIQISLPDSYIINLNTGTIGLFPEKHEQYINNLELRNQLCLISSTKATIQDVENDSCINDEVKDESYKRHSIYHLWIRGTKIDSVNEDRIQSKLFRVTLKPLEIQNNLNELKNDKNFDEVYSEPLQKQSNKFFMKRNDNETIRRLSFQKIWESFPIHS</sequence>
<dbReference type="AlphaFoldDB" id="A0AAE1Z6E3"/>
<evidence type="ECO:0000256" key="2">
    <source>
        <dbReference type="SAM" id="MobiDB-lite"/>
    </source>
</evidence>
<proteinExistence type="predicted"/>
<evidence type="ECO:0000313" key="4">
    <source>
        <dbReference type="Proteomes" id="UP001292079"/>
    </source>
</evidence>
<name>A0AAE1Z6E3_SCHME</name>
<dbReference type="Proteomes" id="UP001292079">
    <property type="component" value="Unassembled WGS sequence"/>
</dbReference>
<comment type="caution">
    <text evidence="3">The sequence shown here is derived from an EMBL/GenBank/DDBJ whole genome shotgun (WGS) entry which is preliminary data.</text>
</comment>
<protein>
    <submittedName>
        <fullName evidence="3">Uncharacterized protein</fullName>
    </submittedName>
</protein>
<evidence type="ECO:0000256" key="1">
    <source>
        <dbReference type="SAM" id="Coils"/>
    </source>
</evidence>
<feature type="coiled-coil region" evidence="1">
    <location>
        <begin position="221"/>
        <end position="295"/>
    </location>
</feature>
<reference evidence="3" key="1">
    <citation type="submission" date="2022-04" db="EMBL/GenBank/DDBJ databases">
        <authorList>
            <person name="Xu L."/>
            <person name="Lv Z."/>
        </authorList>
    </citation>
    <scope>NUCLEOTIDE SEQUENCE</scope>
    <source>
        <strain evidence="3">LV_2022a</strain>
    </source>
</reference>